<dbReference type="SMART" id="SM00530">
    <property type="entry name" value="HTH_XRE"/>
    <property type="match status" value="1"/>
</dbReference>
<evidence type="ECO:0000313" key="4">
    <source>
        <dbReference type="Proteomes" id="UP001592531"/>
    </source>
</evidence>
<reference evidence="3 4" key="1">
    <citation type="submission" date="2024-09" db="EMBL/GenBank/DDBJ databases">
        <authorList>
            <person name="Lee S.D."/>
        </authorList>
    </citation>
    <scope>NUCLEOTIDE SEQUENCE [LARGE SCALE GENOMIC DNA]</scope>
    <source>
        <strain evidence="3 4">N8-3</strain>
    </source>
</reference>
<accession>A0ABV6VNF4</accession>
<dbReference type="Proteomes" id="UP001592531">
    <property type="component" value="Unassembled WGS sequence"/>
</dbReference>
<dbReference type="PROSITE" id="PS50943">
    <property type="entry name" value="HTH_CROC1"/>
    <property type="match status" value="1"/>
</dbReference>
<sequence>MVGGRSRARPPRQLTDDPEAWPQQPGADVAAEAVRYIASTLAQAMDEQGLSLRATAEGSGVNRQAIADLLSGLSWPDVATVARLAAFTGAGLWPPQSGTDRSGKH</sequence>
<dbReference type="EMBL" id="JBHFAB010000001">
    <property type="protein sequence ID" value="MFC1415241.1"/>
    <property type="molecule type" value="Genomic_DNA"/>
</dbReference>
<dbReference type="Gene3D" id="1.10.260.40">
    <property type="entry name" value="lambda repressor-like DNA-binding domains"/>
    <property type="match status" value="1"/>
</dbReference>
<dbReference type="RefSeq" id="WP_380530604.1">
    <property type="nucleotide sequence ID" value="NZ_JBHFAB010000001.1"/>
</dbReference>
<feature type="domain" description="HTH cro/C1-type" evidence="2">
    <location>
        <begin position="41"/>
        <end position="89"/>
    </location>
</feature>
<evidence type="ECO:0000256" key="1">
    <source>
        <dbReference type="SAM" id="MobiDB-lite"/>
    </source>
</evidence>
<comment type="caution">
    <text evidence="3">The sequence shown here is derived from an EMBL/GenBank/DDBJ whole genome shotgun (WGS) entry which is preliminary data.</text>
</comment>
<gene>
    <name evidence="3" type="ORF">ACEZDE_01070</name>
</gene>
<protein>
    <submittedName>
        <fullName evidence="3">Helix-turn-helix domain-containing protein</fullName>
    </submittedName>
</protein>
<dbReference type="CDD" id="cd00093">
    <property type="entry name" value="HTH_XRE"/>
    <property type="match status" value="1"/>
</dbReference>
<dbReference type="SUPFAM" id="SSF47413">
    <property type="entry name" value="lambda repressor-like DNA-binding domains"/>
    <property type="match status" value="1"/>
</dbReference>
<proteinExistence type="predicted"/>
<keyword evidence="4" id="KW-1185">Reference proteome</keyword>
<dbReference type="InterPro" id="IPR001387">
    <property type="entry name" value="Cro/C1-type_HTH"/>
</dbReference>
<feature type="compositionally biased region" description="Basic residues" evidence="1">
    <location>
        <begin position="1"/>
        <end position="10"/>
    </location>
</feature>
<evidence type="ECO:0000313" key="3">
    <source>
        <dbReference type="EMBL" id="MFC1415241.1"/>
    </source>
</evidence>
<name>A0ABV6VNF4_9ACTN</name>
<dbReference type="Pfam" id="PF01381">
    <property type="entry name" value="HTH_3"/>
    <property type="match status" value="1"/>
</dbReference>
<dbReference type="InterPro" id="IPR010982">
    <property type="entry name" value="Lambda_DNA-bd_dom_sf"/>
</dbReference>
<evidence type="ECO:0000259" key="2">
    <source>
        <dbReference type="PROSITE" id="PS50943"/>
    </source>
</evidence>
<feature type="region of interest" description="Disordered" evidence="1">
    <location>
        <begin position="1"/>
        <end position="27"/>
    </location>
</feature>
<organism evidence="3 4">
    <name type="scientific">Streptacidiphilus cavernicola</name>
    <dbReference type="NCBI Taxonomy" id="3342716"/>
    <lineage>
        <taxon>Bacteria</taxon>
        <taxon>Bacillati</taxon>
        <taxon>Actinomycetota</taxon>
        <taxon>Actinomycetes</taxon>
        <taxon>Kitasatosporales</taxon>
        <taxon>Streptomycetaceae</taxon>
        <taxon>Streptacidiphilus</taxon>
    </lineage>
</organism>